<dbReference type="PIRSF" id="PIRSF006241">
    <property type="entry name" value="HyI"/>
    <property type="match status" value="1"/>
</dbReference>
<dbReference type="InterPro" id="IPR013022">
    <property type="entry name" value="Xyl_isomerase-like_TIM-brl"/>
</dbReference>
<keyword evidence="6" id="KW-1185">Reference proteome</keyword>
<sequence length="256" mass="28523">MNPRLKLQPSVCIDAIFEGLPAPQAIQTVADCGIKAFEFWGWWDRDLDAILSARDLHELTISACCTKFISLVDPAWQDDYLAGLEASLSTAQRLGCQTLISQVGDFRPGIDRQQQLDCLVDGLKRAAPMLQAAEVTLVIEPLNELVDHPGYFLIRSDEAFAVVDRVDSDRVKVVFDIYHQQISEGNVIENITRNIAKIGHFHAAGNPGRHELTRGELHYPSIFTAIVESGFEGFVGLEYWPKDDPATGLRQVASWF</sequence>
<dbReference type="PANTHER" id="PTHR43489">
    <property type="entry name" value="ISOMERASE"/>
    <property type="match status" value="1"/>
</dbReference>
<accession>A0A517M731</accession>
<dbReference type="SUPFAM" id="SSF51658">
    <property type="entry name" value="Xylose isomerase-like"/>
    <property type="match status" value="1"/>
</dbReference>
<feature type="active site" description="Proton donor/acceptor" evidence="3">
    <location>
        <position position="140"/>
    </location>
</feature>
<evidence type="ECO:0000256" key="1">
    <source>
        <dbReference type="ARBA" id="ARBA00023235"/>
    </source>
</evidence>
<evidence type="ECO:0000256" key="3">
    <source>
        <dbReference type="PIRSR" id="PIRSR006241-50"/>
    </source>
</evidence>
<protein>
    <submittedName>
        <fullName evidence="5">Hydroxypyruvate isomerase</fullName>
        <ecNumber evidence="5">5.3.1.22</ecNumber>
    </submittedName>
</protein>
<dbReference type="InterPro" id="IPR050417">
    <property type="entry name" value="Sugar_Epim/Isomerase"/>
</dbReference>
<evidence type="ECO:0000259" key="4">
    <source>
        <dbReference type="Pfam" id="PF01261"/>
    </source>
</evidence>
<dbReference type="OrthoDB" id="9786584at2"/>
<organism evidence="5 6">
    <name type="scientific">Rosistilla ulvae</name>
    <dbReference type="NCBI Taxonomy" id="1930277"/>
    <lineage>
        <taxon>Bacteria</taxon>
        <taxon>Pseudomonadati</taxon>
        <taxon>Planctomycetota</taxon>
        <taxon>Planctomycetia</taxon>
        <taxon>Pirellulales</taxon>
        <taxon>Pirellulaceae</taxon>
        <taxon>Rosistilla</taxon>
    </lineage>
</organism>
<feature type="domain" description="Xylose isomerase-like TIM barrel" evidence="4">
    <location>
        <begin position="27"/>
        <end position="255"/>
    </location>
</feature>
<keyword evidence="5" id="KW-0670">Pyruvate</keyword>
<feature type="active site" description="Proton donor/acceptor" evidence="3">
    <location>
        <position position="238"/>
    </location>
</feature>
<evidence type="ECO:0000313" key="6">
    <source>
        <dbReference type="Proteomes" id="UP000319557"/>
    </source>
</evidence>
<dbReference type="EC" id="5.3.1.22" evidence="5"/>
<dbReference type="InterPro" id="IPR026040">
    <property type="entry name" value="HyI-like"/>
</dbReference>
<dbReference type="KEGG" id="ruv:EC9_48110"/>
<evidence type="ECO:0000313" key="5">
    <source>
        <dbReference type="EMBL" id="QDS90597.1"/>
    </source>
</evidence>
<dbReference type="PANTHER" id="PTHR43489:SF3">
    <property type="entry name" value="XYLOSE ISOMERASE DOMAIN PROTEIN TIM BARREL"/>
    <property type="match status" value="1"/>
</dbReference>
<dbReference type="AlphaFoldDB" id="A0A517M731"/>
<name>A0A517M731_9BACT</name>
<dbReference type="Pfam" id="PF01261">
    <property type="entry name" value="AP_endonuc_2"/>
    <property type="match status" value="1"/>
</dbReference>
<dbReference type="InterPro" id="IPR036237">
    <property type="entry name" value="Xyl_isomerase-like_sf"/>
</dbReference>
<gene>
    <name evidence="5" type="primary">hyi_2</name>
    <name evidence="5" type="ORF">EC9_48110</name>
</gene>
<proteinExistence type="inferred from homology"/>
<reference evidence="5 6" key="1">
    <citation type="submission" date="2019-02" db="EMBL/GenBank/DDBJ databases">
        <title>Deep-cultivation of Planctomycetes and their phenomic and genomic characterization uncovers novel biology.</title>
        <authorList>
            <person name="Wiegand S."/>
            <person name="Jogler M."/>
            <person name="Boedeker C."/>
            <person name="Pinto D."/>
            <person name="Vollmers J."/>
            <person name="Rivas-Marin E."/>
            <person name="Kohn T."/>
            <person name="Peeters S.H."/>
            <person name="Heuer A."/>
            <person name="Rast P."/>
            <person name="Oberbeckmann S."/>
            <person name="Bunk B."/>
            <person name="Jeske O."/>
            <person name="Meyerdierks A."/>
            <person name="Storesund J.E."/>
            <person name="Kallscheuer N."/>
            <person name="Luecker S."/>
            <person name="Lage O.M."/>
            <person name="Pohl T."/>
            <person name="Merkel B.J."/>
            <person name="Hornburger P."/>
            <person name="Mueller R.-W."/>
            <person name="Bruemmer F."/>
            <person name="Labrenz M."/>
            <person name="Spormann A.M."/>
            <person name="Op den Camp H."/>
            <person name="Overmann J."/>
            <person name="Amann R."/>
            <person name="Jetten M.S.M."/>
            <person name="Mascher T."/>
            <person name="Medema M.H."/>
            <person name="Devos D.P."/>
            <person name="Kaster A.-K."/>
            <person name="Ovreas L."/>
            <person name="Rohde M."/>
            <person name="Galperin M.Y."/>
            <person name="Jogler C."/>
        </authorList>
    </citation>
    <scope>NUCLEOTIDE SEQUENCE [LARGE SCALE GENOMIC DNA]</scope>
    <source>
        <strain evidence="5 6">EC9</strain>
    </source>
</reference>
<dbReference type="Gene3D" id="3.20.20.150">
    <property type="entry name" value="Divalent-metal-dependent TIM barrel enzymes"/>
    <property type="match status" value="1"/>
</dbReference>
<dbReference type="EMBL" id="CP036261">
    <property type="protein sequence ID" value="QDS90597.1"/>
    <property type="molecule type" value="Genomic_DNA"/>
</dbReference>
<comment type="similarity">
    <text evidence="2">Belongs to the hyi family.</text>
</comment>
<dbReference type="GO" id="GO:0008903">
    <property type="term" value="F:hydroxypyruvate isomerase activity"/>
    <property type="evidence" value="ECO:0007669"/>
    <property type="project" value="UniProtKB-EC"/>
</dbReference>
<dbReference type="Proteomes" id="UP000319557">
    <property type="component" value="Chromosome"/>
</dbReference>
<evidence type="ECO:0000256" key="2">
    <source>
        <dbReference type="PIRNR" id="PIRNR006241"/>
    </source>
</evidence>
<dbReference type="RefSeq" id="WP_145348383.1">
    <property type="nucleotide sequence ID" value="NZ_CP036261.1"/>
</dbReference>
<keyword evidence="1 2" id="KW-0413">Isomerase</keyword>